<dbReference type="AlphaFoldDB" id="A0A2S4L0K1"/>
<dbReference type="GO" id="GO:0005737">
    <property type="term" value="C:cytoplasm"/>
    <property type="evidence" value="ECO:0007669"/>
    <property type="project" value="TreeGrafter"/>
</dbReference>
<sequence length="161" mass="17742">MHPSHLIVVCCHGIWLGGPSKGADESEWLIAPFQRGETGTFARHAEEGVRRLAQSRGDSVLMFSGGPTRNETEMSEAQSYAYLAAHNGYWGLLAAPVMDDDVVLEERALDSYHNVLLGLTRYHARFGRWPATLTLVGHAFKRPRLEAHCAAIGFPPGRVAF</sequence>
<dbReference type="InterPro" id="IPR055323">
    <property type="entry name" value="C57A10.07/YOR238W"/>
</dbReference>
<name>A0A2S4L0K1_9HYPO</name>
<feature type="non-terminal residue" evidence="1">
    <location>
        <position position="161"/>
    </location>
</feature>
<dbReference type="PANTHER" id="PTHR28110">
    <property type="entry name" value="TRANSMEMBRANE PROTEIN"/>
    <property type="match status" value="1"/>
</dbReference>
<dbReference type="PANTHER" id="PTHR28110:SF1">
    <property type="entry name" value="TRANSMEMBRANE PROTEIN"/>
    <property type="match status" value="1"/>
</dbReference>
<comment type="caution">
    <text evidence="1">The sequence shown here is derived from an EMBL/GenBank/DDBJ whole genome shotgun (WGS) entry which is preliminary data.</text>
</comment>
<protein>
    <submittedName>
        <fullName evidence="1">Dihydrofolate synthetase</fullName>
    </submittedName>
</protein>
<proteinExistence type="predicted"/>
<dbReference type="Proteomes" id="UP000237481">
    <property type="component" value="Unassembled WGS sequence"/>
</dbReference>
<accession>A0A2S4L0K1</accession>
<dbReference type="OrthoDB" id="4347at2759"/>
<evidence type="ECO:0000313" key="2">
    <source>
        <dbReference type="Proteomes" id="UP000237481"/>
    </source>
</evidence>
<dbReference type="EMBL" id="PKSG01000374">
    <property type="protein sequence ID" value="POR35964.1"/>
    <property type="molecule type" value="Genomic_DNA"/>
</dbReference>
<keyword evidence="2" id="KW-1185">Reference proteome</keyword>
<evidence type="ECO:0000313" key="1">
    <source>
        <dbReference type="EMBL" id="POR35964.1"/>
    </source>
</evidence>
<organism evidence="1 2">
    <name type="scientific">Tolypocladium paradoxum</name>
    <dbReference type="NCBI Taxonomy" id="94208"/>
    <lineage>
        <taxon>Eukaryota</taxon>
        <taxon>Fungi</taxon>
        <taxon>Dikarya</taxon>
        <taxon>Ascomycota</taxon>
        <taxon>Pezizomycotina</taxon>
        <taxon>Sordariomycetes</taxon>
        <taxon>Hypocreomycetidae</taxon>
        <taxon>Hypocreales</taxon>
        <taxon>Ophiocordycipitaceae</taxon>
        <taxon>Tolypocladium</taxon>
    </lineage>
</organism>
<gene>
    <name evidence="1" type="ORF">TPAR_03839</name>
</gene>
<reference evidence="1 2" key="1">
    <citation type="submission" date="2018-01" db="EMBL/GenBank/DDBJ databases">
        <title>Harnessing the power of phylogenomics to disentangle the directionality and signatures of interkingdom host jumping in the parasitic fungal genus Tolypocladium.</title>
        <authorList>
            <person name="Quandt C.A."/>
            <person name="Patterson W."/>
            <person name="Spatafora J.W."/>
        </authorList>
    </citation>
    <scope>NUCLEOTIDE SEQUENCE [LARGE SCALE GENOMIC DNA]</scope>
    <source>
        <strain evidence="1 2">NRBC 100945</strain>
    </source>
</reference>